<dbReference type="GeneID" id="98180778"/>
<dbReference type="InterPro" id="IPR056693">
    <property type="entry name" value="DUF7791"/>
</dbReference>
<dbReference type="PANTHER" id="PTHR10039">
    <property type="entry name" value="AMELOGENIN"/>
    <property type="match status" value="1"/>
</dbReference>
<reference evidence="2 3" key="1">
    <citation type="submission" date="2024-09" db="EMBL/GenBank/DDBJ databases">
        <title>Itraconazole resistance in Madurella fahalii resulting from another homologue of gene encoding cytochrome P450 14-alpha sterol demethylase (CYP51).</title>
        <authorList>
            <person name="Yoshioka I."/>
            <person name="Fahal A.H."/>
            <person name="Kaneko S."/>
            <person name="Yaguchi T."/>
        </authorList>
    </citation>
    <scope>NUCLEOTIDE SEQUENCE [LARGE SCALE GENOMIC DNA]</scope>
    <source>
        <strain evidence="2 3">IFM 68171</strain>
    </source>
</reference>
<gene>
    <name evidence="2" type="ORF">MFIFM68171_10036</name>
</gene>
<keyword evidence="3" id="KW-1185">Reference proteome</keyword>
<organism evidence="2 3">
    <name type="scientific">Madurella fahalii</name>
    <dbReference type="NCBI Taxonomy" id="1157608"/>
    <lineage>
        <taxon>Eukaryota</taxon>
        <taxon>Fungi</taxon>
        <taxon>Dikarya</taxon>
        <taxon>Ascomycota</taxon>
        <taxon>Pezizomycotina</taxon>
        <taxon>Sordariomycetes</taxon>
        <taxon>Sordariomycetidae</taxon>
        <taxon>Sordariales</taxon>
        <taxon>Sordariales incertae sedis</taxon>
        <taxon>Madurella</taxon>
    </lineage>
</organism>
<comment type="caution">
    <text evidence="2">The sequence shown here is derived from an EMBL/GenBank/DDBJ whole genome shotgun (WGS) entry which is preliminary data.</text>
</comment>
<accession>A0ABQ0GQ31</accession>
<protein>
    <recommendedName>
        <fullName evidence="1">DUF7791 domain-containing protein</fullName>
    </recommendedName>
</protein>
<feature type="domain" description="DUF7791" evidence="1">
    <location>
        <begin position="187"/>
        <end position="308"/>
    </location>
</feature>
<evidence type="ECO:0000313" key="2">
    <source>
        <dbReference type="EMBL" id="GAB1319826.1"/>
    </source>
</evidence>
<dbReference type="RefSeq" id="XP_070921556.1">
    <property type="nucleotide sequence ID" value="XM_071065455.1"/>
</dbReference>
<dbReference type="PANTHER" id="PTHR10039:SF5">
    <property type="entry name" value="NACHT DOMAIN-CONTAINING PROTEIN"/>
    <property type="match status" value="1"/>
</dbReference>
<proteinExistence type="predicted"/>
<evidence type="ECO:0000259" key="1">
    <source>
        <dbReference type="Pfam" id="PF25053"/>
    </source>
</evidence>
<evidence type="ECO:0000313" key="3">
    <source>
        <dbReference type="Proteomes" id="UP001628179"/>
    </source>
</evidence>
<name>A0ABQ0GQ31_9PEZI</name>
<dbReference type="Proteomes" id="UP001628179">
    <property type="component" value="Unassembled WGS sequence"/>
</dbReference>
<dbReference type="EMBL" id="BAAFSV010000006">
    <property type="protein sequence ID" value="GAB1319826.1"/>
    <property type="molecule type" value="Genomic_DNA"/>
</dbReference>
<sequence length="535" mass="61173">MWRQIYDTESGNTEDIDLPSNAETRQAFQVLASNAQKLGRYCFPVDGLDEFVGNYMDGIAFLRSLASNTRIKIIVSSRLIPECVAAFSDLPCLHLQDLNLADIKLYVREVIGCQEYMKKLLARQPEEAQELLNDIIKKSSGVFLWVVLACRSLISGFAAHDRIAELRRRVDELPPELEDMFQLMLSKIDKRHREQGARLLKTCYTFYNAPWDDKARNLYTLGLALVEAYSSDFRPIYDVQEEEKKEMCLEFEGRLRSRCGGLLEVDTTSAGCLCAFERGKYDRLIDSRVVFMHRSVFEFLRGETVWDLGVLHWQRTIAMSGLSWTVLADVEPRGDPALFLNNMHSVLMSLKIRPYNRGRASEFVRNLLESANHVAHRGDPAYISFILAVHLRTVSYVREHLDSYIKANHHRRRCGCLPLLLLAIDRRLLSPLSPAPTDTVRGAAQTSSIDAHPSDLYRTRRMVQLLLSSGCDPNELTSTVEKETFLPKDFGATTPWTIFVGWIRDLDYETLSTAVKFTVLEMLEDLSRRRLICNT</sequence>
<dbReference type="Pfam" id="PF25053">
    <property type="entry name" value="DUF7791"/>
    <property type="match status" value="1"/>
</dbReference>